<dbReference type="EMBL" id="CP055153">
    <property type="protein sequence ID" value="QMU30004.1"/>
    <property type="molecule type" value="Genomic_DNA"/>
</dbReference>
<organism evidence="2 3">
    <name type="scientific">Adhaeribacter radiodurans</name>
    <dbReference type="NCBI Taxonomy" id="2745197"/>
    <lineage>
        <taxon>Bacteria</taxon>
        <taxon>Pseudomonadati</taxon>
        <taxon>Bacteroidota</taxon>
        <taxon>Cytophagia</taxon>
        <taxon>Cytophagales</taxon>
        <taxon>Hymenobacteraceae</taxon>
        <taxon>Adhaeribacter</taxon>
    </lineage>
</organism>
<dbReference type="Pfam" id="PF14224">
    <property type="entry name" value="DUF4331"/>
    <property type="match status" value="1"/>
</dbReference>
<dbReference type="RefSeq" id="WP_182412462.1">
    <property type="nucleotide sequence ID" value="NZ_CP055153.1"/>
</dbReference>
<dbReference type="InterPro" id="IPR025566">
    <property type="entry name" value="DUF4331"/>
</dbReference>
<evidence type="ECO:0000313" key="2">
    <source>
        <dbReference type="EMBL" id="QMU30004.1"/>
    </source>
</evidence>
<evidence type="ECO:0000259" key="1">
    <source>
        <dbReference type="Pfam" id="PF18962"/>
    </source>
</evidence>
<reference evidence="2 3" key="1">
    <citation type="submission" date="2020-06" db="EMBL/GenBank/DDBJ databases">
        <authorList>
            <person name="Hwang Y.J."/>
        </authorList>
    </citation>
    <scope>NUCLEOTIDE SEQUENCE [LARGE SCALE GENOMIC DNA]</scope>
    <source>
        <strain evidence="2 3">KUDC8001</strain>
    </source>
</reference>
<dbReference type="Pfam" id="PF18962">
    <property type="entry name" value="Por_Secre_tail"/>
    <property type="match status" value="1"/>
</dbReference>
<feature type="domain" description="Secretion system C-terminal sorting" evidence="1">
    <location>
        <begin position="728"/>
        <end position="799"/>
    </location>
</feature>
<reference evidence="2 3" key="2">
    <citation type="submission" date="2020-08" db="EMBL/GenBank/DDBJ databases">
        <title>Adhaeribacter dokdonensis sp. nov., isolated from the rhizosphere of Elymus tsukushiensis, a plant native to the Dokdo Islands, Republic of Korea.</title>
        <authorList>
            <person name="Ghim S.Y."/>
        </authorList>
    </citation>
    <scope>NUCLEOTIDE SEQUENCE [LARGE SCALE GENOMIC DNA]</scope>
    <source>
        <strain evidence="2 3">KUDC8001</strain>
    </source>
</reference>
<dbReference type="NCBIfam" id="TIGR04183">
    <property type="entry name" value="Por_Secre_tail"/>
    <property type="match status" value="1"/>
</dbReference>
<dbReference type="KEGG" id="add:HUW48_19100"/>
<proteinExistence type="predicted"/>
<protein>
    <submittedName>
        <fullName evidence="2">DUF4331 family protein</fullName>
    </submittedName>
</protein>
<accession>A0A7L7LBB0</accession>
<dbReference type="InterPro" id="IPR026444">
    <property type="entry name" value="Secre_tail"/>
</dbReference>
<evidence type="ECO:0000313" key="3">
    <source>
        <dbReference type="Proteomes" id="UP000514509"/>
    </source>
</evidence>
<gene>
    <name evidence="2" type="ORF">HUW48_19100</name>
</gene>
<sequence>MKMFTKSGLLKSGLVVVAVASLSVIGTRFNYLESSSHREAPIIANDPLADNTDVYAFRNPKNKNNMVLIANYIPFEHPDGGPNYFNFGENIAYDIHIKNDPATKGDDILYRFEFKLKDEDPTTFFNIRLGKQNRKATYTCKKSTDNGKTFTTIISNGIVPPNNIGPRSIESAVGLNSSYDKEMQKGIITASTGEKVFCGPVDDPFFVDIGAIFDLGATRPNKAVDGLKRMNVHTIALDVPIELLNKEGQKVSKSWSILDPDFIIGVWASASRRQITVRESKGKIRHEGEYVQVSRLGMPLTNEVIIPIGKKDEWNYYSSNNDPKEFEKYFTNPELALYMDDSKFGGAVPGLSALRIQTKSLGAFDFRNGADGLYSLLGDPATKGTAFDKQLFGNYLLRKGEPRSVDLLPIFMTGVPNLAPYQLVTGKKDGNPLAAGKPFINNFLPTFGDMLRVNMAVPPTDRDSKDFSSLGLVQAAVLGIVDPRYNMSTAMQFIPNMDGFPNGRRLEDDVTRIELQAVSGIVLAAVGLGYDDYDPMAGTGTIGDVEQQHNSDPIMIMPPAGAIFTNVRSATFGTGKGSSWENFKFDANCQIDVTDKVRKAYGNFQLTNSDPNFTIPVNYKVLGDPCPGSEKSLRVVLDYRTTASLATPALVKVLTFTTGVEKNDAEFQTRFPFEAEPWNGYTEGGHGNTNASGNIDNASASASITPYNAPNGLNLSSPDVMLKQMENFPNPSRDKTTFRYHVAQPTEVSLLIYDANGNLVASPVSKEKRAAGMYEVSVNVSKYQGGLYYARIVNGSTKSDQTLKFVVSK</sequence>
<dbReference type="Proteomes" id="UP000514509">
    <property type="component" value="Chromosome"/>
</dbReference>
<name>A0A7L7LBB0_9BACT</name>
<dbReference type="AlphaFoldDB" id="A0A7L7LBB0"/>
<keyword evidence="3" id="KW-1185">Reference proteome</keyword>